<evidence type="ECO:0000313" key="1">
    <source>
        <dbReference type="EMBL" id="ETR66026.1"/>
    </source>
</evidence>
<dbReference type="AlphaFoldDB" id="A0A1V1NU57"/>
<proteinExistence type="predicted"/>
<dbReference type="InterPro" id="IPR011335">
    <property type="entry name" value="Restrct_endonuc-II-like"/>
</dbReference>
<dbReference type="Proteomes" id="UP000189670">
    <property type="component" value="Unassembled WGS sequence"/>
</dbReference>
<dbReference type="SUPFAM" id="SSF52980">
    <property type="entry name" value="Restriction endonuclease-like"/>
    <property type="match status" value="1"/>
</dbReference>
<accession>A0A1V1NU57</accession>
<protein>
    <recommendedName>
        <fullName evidence="3">DUF3782 domain-containing protein</fullName>
    </recommendedName>
</protein>
<comment type="caution">
    <text evidence="1">The sequence shown here is derived from an EMBL/GenBank/DDBJ whole genome shotgun (WGS) entry which is preliminary data.</text>
</comment>
<sequence>MSKKHELLEKDYYKKHEALEKNYFKLLEEYKKDSKALEIAYYKKHDALNKQIQEVNQMIGGVGNSNGLNAEEFFSKSLEKSLKIGNYVFDDIGMNFSKYSKKNKMKQQYDIVMHKTDIIAVIEVKYKLTQDYVEKFYKKSLPRFKELFPMYANYKLLGGVASFSDEKNARKLAADYGLFVLGQAGNNIEIINSDVREF</sequence>
<name>A0A1V1NU57_9BACT</name>
<dbReference type="EMBL" id="ATBP01002291">
    <property type="protein sequence ID" value="ETR66026.1"/>
    <property type="molecule type" value="Genomic_DNA"/>
</dbReference>
<evidence type="ECO:0000313" key="2">
    <source>
        <dbReference type="Proteomes" id="UP000189670"/>
    </source>
</evidence>
<gene>
    <name evidence="1" type="ORF">OMM_05826</name>
</gene>
<organism evidence="1 2">
    <name type="scientific">Candidatus Magnetoglobus multicellularis str. Araruama</name>
    <dbReference type="NCBI Taxonomy" id="890399"/>
    <lineage>
        <taxon>Bacteria</taxon>
        <taxon>Pseudomonadati</taxon>
        <taxon>Thermodesulfobacteriota</taxon>
        <taxon>Desulfobacteria</taxon>
        <taxon>Desulfobacterales</taxon>
        <taxon>Desulfobacteraceae</taxon>
        <taxon>Candidatus Magnetoglobus</taxon>
    </lineage>
</organism>
<evidence type="ECO:0008006" key="3">
    <source>
        <dbReference type="Google" id="ProtNLM"/>
    </source>
</evidence>
<reference evidence="2" key="1">
    <citation type="submission" date="2012-11" db="EMBL/GenBank/DDBJ databases">
        <authorList>
            <person name="Lucero-Rivera Y.E."/>
            <person name="Tovar-Ramirez D."/>
        </authorList>
    </citation>
    <scope>NUCLEOTIDE SEQUENCE [LARGE SCALE GENOMIC DNA]</scope>
    <source>
        <strain evidence="2">Araruama</strain>
    </source>
</reference>